<keyword evidence="2" id="KW-1185">Reference proteome</keyword>
<dbReference type="SUPFAM" id="SSF63829">
    <property type="entry name" value="Calcium-dependent phosphotriesterase"/>
    <property type="match status" value="1"/>
</dbReference>
<dbReference type="InterPro" id="IPR011042">
    <property type="entry name" value="6-blade_b-propeller_TolB-like"/>
</dbReference>
<dbReference type="Gene3D" id="2.120.10.30">
    <property type="entry name" value="TolB, C-terminal domain"/>
    <property type="match status" value="1"/>
</dbReference>
<proteinExistence type="predicted"/>
<gene>
    <name evidence="1" type="ORF">L207DRAFT_513310</name>
</gene>
<dbReference type="Proteomes" id="UP000235786">
    <property type="component" value="Unassembled WGS sequence"/>
</dbReference>
<sequence>MSSIQRNVRLGVVVLFLGVLYQSWLKEVLFEVIGVGRVLQPIEDFPYTCRRVKHERLEACEDLWLDEQDRVLYLACAGTESRIQWNPAIASFNLSGRRPGGSELIALNIDSPGTDGLFGLHGIKPVGYDGATGDGSLDMLGFDVQSVDAATLRFWFVNHRPAVDANKNYLDASKVGANSTIDVFDLKRGKDEMVHVKTVFDPEVKTPNNIAVFPDGSFVVTNDHSSKVGFRKDFDIYIGGGNAAYCPPSGPCKAATHSKFRFPNGLVRGADGLVYLPESAGGSIHVMELQEDGTLKEVDLIKIGMPLDNLSVDANGDIWASGLPKALQAIPAAHNPFTAQAPTTVWRISKTPEGYKTFKALEDRDKKVLTQLSTIEHDVETGRLFIVGPSAPWLIVCEPW</sequence>
<dbReference type="PANTHER" id="PTHR11799">
    <property type="entry name" value="PARAOXONASE"/>
    <property type="match status" value="1"/>
</dbReference>
<dbReference type="AlphaFoldDB" id="A0A2J6RJX6"/>
<dbReference type="InterPro" id="IPR051288">
    <property type="entry name" value="Serum_paraoxonase/arylesterase"/>
</dbReference>
<organism evidence="1 2">
    <name type="scientific">Hyaloscypha variabilis (strain UAMH 11265 / GT02V1 / F)</name>
    <name type="common">Meliniomyces variabilis</name>
    <dbReference type="NCBI Taxonomy" id="1149755"/>
    <lineage>
        <taxon>Eukaryota</taxon>
        <taxon>Fungi</taxon>
        <taxon>Dikarya</taxon>
        <taxon>Ascomycota</taxon>
        <taxon>Pezizomycotina</taxon>
        <taxon>Leotiomycetes</taxon>
        <taxon>Helotiales</taxon>
        <taxon>Hyaloscyphaceae</taxon>
        <taxon>Hyaloscypha</taxon>
        <taxon>Hyaloscypha variabilis</taxon>
    </lineage>
</organism>
<evidence type="ECO:0000313" key="1">
    <source>
        <dbReference type="EMBL" id="PMD38826.1"/>
    </source>
</evidence>
<reference evidence="1 2" key="1">
    <citation type="submission" date="2016-04" db="EMBL/GenBank/DDBJ databases">
        <title>A degradative enzymes factory behind the ericoid mycorrhizal symbiosis.</title>
        <authorList>
            <consortium name="DOE Joint Genome Institute"/>
            <person name="Martino E."/>
            <person name="Morin E."/>
            <person name="Grelet G."/>
            <person name="Kuo A."/>
            <person name="Kohler A."/>
            <person name="Daghino S."/>
            <person name="Barry K."/>
            <person name="Choi C."/>
            <person name="Cichocki N."/>
            <person name="Clum A."/>
            <person name="Copeland A."/>
            <person name="Hainaut M."/>
            <person name="Haridas S."/>
            <person name="Labutti K."/>
            <person name="Lindquist E."/>
            <person name="Lipzen A."/>
            <person name="Khouja H.-R."/>
            <person name="Murat C."/>
            <person name="Ohm R."/>
            <person name="Olson A."/>
            <person name="Spatafora J."/>
            <person name="Veneault-Fourrey C."/>
            <person name="Henrissat B."/>
            <person name="Grigoriev I."/>
            <person name="Martin F."/>
            <person name="Perotto S."/>
        </authorList>
    </citation>
    <scope>NUCLEOTIDE SEQUENCE [LARGE SCALE GENOMIC DNA]</scope>
    <source>
        <strain evidence="1 2">F</strain>
    </source>
</reference>
<evidence type="ECO:0000313" key="2">
    <source>
        <dbReference type="Proteomes" id="UP000235786"/>
    </source>
</evidence>
<dbReference type="OrthoDB" id="5307922at2759"/>
<protein>
    <submittedName>
        <fullName evidence="1">Serum paraoxonase/arylesteras-like protein</fullName>
    </submittedName>
</protein>
<name>A0A2J6RJX6_HYAVF</name>
<dbReference type="PANTHER" id="PTHR11799:SF20">
    <property type="entry name" value="SMP-30_GLUCONOLACTONASE_LRE-LIKE REGION DOMAIN-CONTAINING PROTEIN"/>
    <property type="match status" value="1"/>
</dbReference>
<accession>A0A2J6RJX6</accession>
<dbReference type="EMBL" id="KZ613947">
    <property type="protein sequence ID" value="PMD38826.1"/>
    <property type="molecule type" value="Genomic_DNA"/>
</dbReference>